<dbReference type="PROSITE" id="PS50041">
    <property type="entry name" value="C_TYPE_LECTIN_2"/>
    <property type="match status" value="1"/>
</dbReference>
<dbReference type="Proteomes" id="UP000288716">
    <property type="component" value="Unassembled WGS sequence"/>
</dbReference>
<dbReference type="STRING" id="299467.A0A443S4C0"/>
<dbReference type="InterPro" id="IPR016186">
    <property type="entry name" value="C-type_lectin-like/link_sf"/>
</dbReference>
<dbReference type="PANTHER" id="PTHR22803">
    <property type="entry name" value="MANNOSE, PHOSPHOLIPASE, LECTIN RECEPTOR RELATED"/>
    <property type="match status" value="1"/>
</dbReference>
<gene>
    <name evidence="2" type="ORF">B4U80_13575</name>
</gene>
<dbReference type="InterPro" id="IPR001304">
    <property type="entry name" value="C-type_lectin-like"/>
</dbReference>
<dbReference type="AlphaFoldDB" id="A0A443S4C0"/>
<dbReference type="CDD" id="cd00037">
    <property type="entry name" value="CLECT"/>
    <property type="match status" value="1"/>
</dbReference>
<proteinExistence type="predicted"/>
<keyword evidence="3" id="KW-1185">Reference proteome</keyword>
<evidence type="ECO:0000313" key="3">
    <source>
        <dbReference type="Proteomes" id="UP000288716"/>
    </source>
</evidence>
<dbReference type="SMART" id="SM00034">
    <property type="entry name" value="CLECT"/>
    <property type="match status" value="1"/>
</dbReference>
<keyword evidence="2" id="KW-0675">Receptor</keyword>
<protein>
    <submittedName>
        <fullName evidence="2">Low affinity immunoglobulin epsilon Fc receptor-like isoform X3</fullName>
    </submittedName>
</protein>
<dbReference type="Gene3D" id="3.10.100.10">
    <property type="entry name" value="Mannose-Binding Protein A, subunit A"/>
    <property type="match status" value="1"/>
</dbReference>
<evidence type="ECO:0000259" key="1">
    <source>
        <dbReference type="PROSITE" id="PS50041"/>
    </source>
</evidence>
<accession>A0A443S4C0</accession>
<sequence>MRATFVLSLITNTKMPKLCADDWTLVGNKCIFKNETSADWNENRVNCHAMEASMVKIQSKDENELLINMIKKDKKDAAYYWIGGRVVFIGDKQFEWSDGSPIVYKNWASSEPNNVDHKNGACINIHAEKGEWYDYACDLAGGTKIGQLCEKKIDCTVLHKLDQETRLKYVNYCSQKDTKYVIGEMNNKIDTLRKYLG</sequence>
<evidence type="ECO:0000313" key="2">
    <source>
        <dbReference type="EMBL" id="RWS22324.1"/>
    </source>
</evidence>
<dbReference type="Pfam" id="PF00059">
    <property type="entry name" value="Lectin_C"/>
    <property type="match status" value="1"/>
</dbReference>
<reference evidence="2 3" key="1">
    <citation type="journal article" date="2018" name="Gigascience">
        <title>Genomes of trombidid mites reveal novel predicted allergens and laterally-transferred genes associated with secondary metabolism.</title>
        <authorList>
            <person name="Dong X."/>
            <person name="Chaisiri K."/>
            <person name="Xia D."/>
            <person name="Armstrong S.D."/>
            <person name="Fang Y."/>
            <person name="Donnelly M.J."/>
            <person name="Kadowaki T."/>
            <person name="McGarry J.W."/>
            <person name="Darby A.C."/>
            <person name="Makepeace B.L."/>
        </authorList>
    </citation>
    <scope>NUCLEOTIDE SEQUENCE [LARGE SCALE GENOMIC DNA]</scope>
    <source>
        <strain evidence="2">UoL-UT</strain>
    </source>
</reference>
<name>A0A443S4C0_9ACAR</name>
<dbReference type="InterPro" id="IPR050111">
    <property type="entry name" value="C-type_lectin/snaclec_domain"/>
</dbReference>
<organism evidence="2 3">
    <name type="scientific">Leptotrombidium deliense</name>
    <dbReference type="NCBI Taxonomy" id="299467"/>
    <lineage>
        <taxon>Eukaryota</taxon>
        <taxon>Metazoa</taxon>
        <taxon>Ecdysozoa</taxon>
        <taxon>Arthropoda</taxon>
        <taxon>Chelicerata</taxon>
        <taxon>Arachnida</taxon>
        <taxon>Acari</taxon>
        <taxon>Acariformes</taxon>
        <taxon>Trombidiformes</taxon>
        <taxon>Prostigmata</taxon>
        <taxon>Anystina</taxon>
        <taxon>Parasitengona</taxon>
        <taxon>Trombiculoidea</taxon>
        <taxon>Trombiculidae</taxon>
        <taxon>Leptotrombidium</taxon>
    </lineage>
</organism>
<comment type="caution">
    <text evidence="2">The sequence shown here is derived from an EMBL/GenBank/DDBJ whole genome shotgun (WGS) entry which is preliminary data.</text>
</comment>
<dbReference type="OrthoDB" id="6480597at2759"/>
<dbReference type="InterPro" id="IPR016187">
    <property type="entry name" value="CTDL_fold"/>
</dbReference>
<dbReference type="VEuPathDB" id="VectorBase:LDEU009716"/>
<feature type="domain" description="C-type lectin" evidence="1">
    <location>
        <begin position="26"/>
        <end position="138"/>
    </location>
</feature>
<dbReference type="SUPFAM" id="SSF56436">
    <property type="entry name" value="C-type lectin-like"/>
    <property type="match status" value="1"/>
</dbReference>
<dbReference type="EMBL" id="NCKV01009124">
    <property type="protein sequence ID" value="RWS22324.1"/>
    <property type="molecule type" value="Genomic_DNA"/>
</dbReference>